<reference evidence="3" key="1">
    <citation type="submission" date="2014-05" db="EMBL/GenBank/DDBJ databases">
        <authorList>
            <person name="Kube M."/>
        </authorList>
    </citation>
    <scope>NUCLEOTIDE SEQUENCE [LARGE SCALE GENOMIC DNA]</scope>
</reference>
<feature type="transmembrane region" description="Helical" evidence="1">
    <location>
        <begin position="50"/>
        <end position="73"/>
    </location>
</feature>
<organism evidence="2 3">
    <name type="scientific">Acholeplasma oculi</name>
    <dbReference type="NCBI Taxonomy" id="35623"/>
    <lineage>
        <taxon>Bacteria</taxon>
        <taxon>Bacillati</taxon>
        <taxon>Mycoplasmatota</taxon>
        <taxon>Mollicutes</taxon>
        <taxon>Acholeplasmatales</taxon>
        <taxon>Acholeplasmataceae</taxon>
        <taxon>Acholeplasma</taxon>
    </lineage>
</organism>
<keyword evidence="1" id="KW-1133">Transmembrane helix</keyword>
<dbReference type="AlphaFoldDB" id="A0A061AK28"/>
<evidence type="ECO:0000256" key="1">
    <source>
        <dbReference type="SAM" id="Phobius"/>
    </source>
</evidence>
<gene>
    <name evidence="2" type="ORF">Aocu_13040</name>
</gene>
<keyword evidence="1" id="KW-0472">Membrane</keyword>
<keyword evidence="3" id="KW-1185">Reference proteome</keyword>
<evidence type="ECO:0000313" key="3">
    <source>
        <dbReference type="Proteomes" id="UP000032434"/>
    </source>
</evidence>
<dbReference type="STRING" id="35623.Aocu_13040"/>
<dbReference type="HOGENOM" id="CLU_1324093_0_0_14"/>
<dbReference type="EMBL" id="LK028559">
    <property type="protein sequence ID" value="CDR31377.1"/>
    <property type="molecule type" value="Genomic_DNA"/>
</dbReference>
<dbReference type="KEGG" id="aoc:Aocu_13040"/>
<dbReference type="InParanoid" id="A0A061AK28"/>
<evidence type="ECO:0000313" key="2">
    <source>
        <dbReference type="EMBL" id="CDR31377.1"/>
    </source>
</evidence>
<feature type="transmembrane region" description="Helical" evidence="1">
    <location>
        <begin position="12"/>
        <end position="30"/>
    </location>
</feature>
<sequence length="207" mass="24690">MYYKLKTTLKVLFILELMLGLMSFLLYVYLFQTQTDFWFLGSIYRKEFIFYSFVIHTFLSGIIILMVMLYPKLYDVVLPKIKKIIYALLLTIYLGMISIYSLIVFFIYVFGDNRYHSFNAIEDTEILLVSKSIFGSPTQLYQIHDHMFIREVKIQGLPIGFDETYVQYEIHMNEIGFDIEFKYTNQSRFYSFYIEEGILKPMGYTIG</sequence>
<dbReference type="RefSeq" id="WP_045749799.1">
    <property type="nucleotide sequence ID" value="NZ_FUZK01000001.1"/>
</dbReference>
<name>A0A061AK28_9MOLU</name>
<dbReference type="PATRIC" id="fig|35623.3.peg.1303"/>
<proteinExistence type="predicted"/>
<feature type="transmembrane region" description="Helical" evidence="1">
    <location>
        <begin position="85"/>
        <end position="110"/>
    </location>
</feature>
<accession>A0A061AK28</accession>
<keyword evidence="1" id="KW-0812">Transmembrane</keyword>
<protein>
    <submittedName>
        <fullName evidence="2">Uncharacterized protein</fullName>
    </submittedName>
</protein>
<dbReference type="Proteomes" id="UP000032434">
    <property type="component" value="Chromosome 1"/>
</dbReference>